<evidence type="ECO:0000313" key="13">
    <source>
        <dbReference type="EMBL" id="KKR50164.1"/>
    </source>
</evidence>
<feature type="binding site" evidence="9">
    <location>
        <position position="9"/>
    </location>
    <ligand>
        <name>NADPH</name>
        <dbReference type="ChEBI" id="CHEBI:57783"/>
    </ligand>
</feature>
<evidence type="ECO:0000256" key="6">
    <source>
        <dbReference type="ARBA" id="ARBA00023211"/>
    </source>
</evidence>
<feature type="binding site" evidence="9">
    <location>
        <position position="119"/>
    </location>
    <ligand>
        <name>NADPH</name>
        <dbReference type="ChEBI" id="CHEBI:57783"/>
    </ligand>
</feature>
<feature type="binding site" evidence="9">
    <location>
        <position position="214"/>
    </location>
    <ligand>
        <name>1-deoxy-D-xylulose 5-phosphate</name>
        <dbReference type="ChEBI" id="CHEBI:57792"/>
    </ligand>
</feature>
<feature type="domain" description="1-deoxy-D-xylulose 5-phosphate reductoisomerase C-terminal" evidence="11">
    <location>
        <begin position="139"/>
        <end position="222"/>
    </location>
</feature>
<comment type="similarity">
    <text evidence="2 9">Belongs to the DXR family.</text>
</comment>
<dbReference type="Pfam" id="PF13288">
    <property type="entry name" value="DXPR_C"/>
    <property type="match status" value="1"/>
</dbReference>
<comment type="caution">
    <text evidence="9">Lacks conserved residue(s) required for the propagation of feature annotation.</text>
</comment>
<dbReference type="EMBL" id="LBYI01000014">
    <property type="protein sequence ID" value="KKR50164.1"/>
    <property type="molecule type" value="Genomic_DNA"/>
</dbReference>
<protein>
    <recommendedName>
        <fullName evidence="9">1-deoxy-D-xylulose 5-phosphate reductoisomerase</fullName>
        <shortName evidence="9">DXP reductoisomerase</shortName>
        <ecNumber evidence="9">1.1.1.267</ecNumber>
    </recommendedName>
    <alternativeName>
        <fullName evidence="9">1-deoxyxylulose-5-phosphate reductoisomerase</fullName>
    </alternativeName>
    <alternativeName>
        <fullName evidence="9">2-C-methyl-D-erythritol 4-phosphate synthase</fullName>
    </alternativeName>
</protein>
<dbReference type="PATRIC" id="fig|1618405.3.peg.594"/>
<keyword evidence="9" id="KW-0460">Magnesium</keyword>
<feature type="binding site" evidence="9">
    <location>
        <position position="37"/>
    </location>
    <ligand>
        <name>NADPH</name>
        <dbReference type="ChEBI" id="CHEBI:57783"/>
    </ligand>
</feature>
<keyword evidence="5 9" id="KW-0560">Oxidoreductase</keyword>
<proteinExistence type="inferred from homology"/>
<evidence type="ECO:0000256" key="7">
    <source>
        <dbReference type="ARBA" id="ARBA00023229"/>
    </source>
</evidence>
<evidence type="ECO:0000256" key="8">
    <source>
        <dbReference type="ARBA" id="ARBA00048543"/>
    </source>
</evidence>
<gene>
    <name evidence="9" type="primary">dxr</name>
    <name evidence="13" type="ORF">UT84_C0014G0012</name>
</gene>
<dbReference type="InterPro" id="IPR036169">
    <property type="entry name" value="DXPR_C_sf"/>
</dbReference>
<feature type="binding site" evidence="9">
    <location>
        <position position="145"/>
    </location>
    <ligand>
        <name>1-deoxy-D-xylulose 5-phosphate</name>
        <dbReference type="ChEBI" id="CHEBI:57792"/>
    </ligand>
</feature>
<keyword evidence="3 9" id="KW-0479">Metal-binding</keyword>
<evidence type="ECO:0000256" key="2">
    <source>
        <dbReference type="ARBA" id="ARBA00006825"/>
    </source>
</evidence>
<evidence type="ECO:0000256" key="3">
    <source>
        <dbReference type="ARBA" id="ARBA00022723"/>
    </source>
</evidence>
<dbReference type="GO" id="GO:0030604">
    <property type="term" value="F:1-deoxy-D-xylulose-5-phosphate reductoisomerase activity"/>
    <property type="evidence" value="ECO:0007669"/>
    <property type="project" value="UniProtKB-UniRule"/>
</dbReference>
<dbReference type="NCBIfam" id="TIGR00243">
    <property type="entry name" value="Dxr"/>
    <property type="match status" value="1"/>
</dbReference>
<evidence type="ECO:0000259" key="12">
    <source>
        <dbReference type="Pfam" id="PF13288"/>
    </source>
</evidence>
<dbReference type="GO" id="GO:0030145">
    <property type="term" value="F:manganese ion binding"/>
    <property type="evidence" value="ECO:0007669"/>
    <property type="project" value="TreeGrafter"/>
</dbReference>
<dbReference type="Pfam" id="PF08436">
    <property type="entry name" value="DXP_redisom_C"/>
    <property type="match status" value="1"/>
</dbReference>
<dbReference type="PANTHER" id="PTHR30525:SF0">
    <property type="entry name" value="1-DEOXY-D-XYLULOSE 5-PHOSPHATE REDUCTOISOMERASE, CHLOROPLASTIC"/>
    <property type="match status" value="1"/>
</dbReference>
<dbReference type="Gene3D" id="3.40.50.720">
    <property type="entry name" value="NAD(P)-binding Rossmann-like Domain"/>
    <property type="match status" value="1"/>
</dbReference>
<dbReference type="Proteomes" id="UP000034531">
    <property type="component" value="Unassembled WGS sequence"/>
</dbReference>
<feature type="binding site" evidence="9">
    <location>
        <position position="214"/>
    </location>
    <ligand>
        <name>Mn(2+)</name>
        <dbReference type="ChEBI" id="CHEBI:29035"/>
    </ligand>
</feature>
<feature type="domain" description="1-deoxy-D-xylulose 5-phosphate reductoisomerase N-terminal" evidence="10">
    <location>
        <begin position="3"/>
        <end position="125"/>
    </location>
</feature>
<evidence type="ECO:0000259" key="10">
    <source>
        <dbReference type="Pfam" id="PF02670"/>
    </source>
</evidence>
<evidence type="ECO:0000256" key="4">
    <source>
        <dbReference type="ARBA" id="ARBA00022857"/>
    </source>
</evidence>
<dbReference type="SUPFAM" id="SSF55347">
    <property type="entry name" value="Glyceraldehyde-3-phosphate dehydrogenase-like, C-terminal domain"/>
    <property type="match status" value="1"/>
</dbReference>
<dbReference type="Gene3D" id="1.10.1740.10">
    <property type="match status" value="1"/>
</dbReference>
<organism evidence="13 14">
    <name type="scientific">Candidatus Curtissbacteria bacterium GW2011_GWA1_40_16</name>
    <dbReference type="NCBI Taxonomy" id="1618405"/>
    <lineage>
        <taxon>Bacteria</taxon>
        <taxon>Candidatus Curtissiibacteriota</taxon>
    </lineage>
</organism>
<dbReference type="UniPathway" id="UPA00056">
    <property type="reaction ID" value="UER00092"/>
</dbReference>
<dbReference type="PIRSF" id="PIRSF006205">
    <property type="entry name" value="Dxp_reductismrs"/>
    <property type="match status" value="1"/>
</dbReference>
<comment type="caution">
    <text evidence="13">The sequence shown here is derived from an EMBL/GenBank/DDBJ whole genome shotgun (WGS) entry which is preliminary data.</text>
</comment>
<feature type="binding site" evidence="9">
    <location>
        <position position="12"/>
    </location>
    <ligand>
        <name>NADPH</name>
        <dbReference type="ChEBI" id="CHEBI:57783"/>
    </ligand>
</feature>
<dbReference type="HAMAP" id="MF_00183">
    <property type="entry name" value="DXP_reductoisom"/>
    <property type="match status" value="1"/>
</dbReference>
<feature type="binding site" evidence="9">
    <location>
        <position position="35"/>
    </location>
    <ligand>
        <name>NADPH</name>
        <dbReference type="ChEBI" id="CHEBI:57783"/>
    </ligand>
</feature>
<comment type="cofactor">
    <cofactor evidence="9">
        <name>Mg(2+)</name>
        <dbReference type="ChEBI" id="CHEBI:18420"/>
    </cofactor>
    <cofactor evidence="9">
        <name>Mn(2+)</name>
        <dbReference type="ChEBI" id="CHEBI:29035"/>
    </cofactor>
</comment>
<keyword evidence="7 9" id="KW-0414">Isoprene biosynthesis</keyword>
<dbReference type="InterPro" id="IPR013644">
    <property type="entry name" value="DXP_reductoisomerase_C"/>
</dbReference>
<evidence type="ECO:0000256" key="5">
    <source>
        <dbReference type="ARBA" id="ARBA00023002"/>
    </source>
</evidence>
<dbReference type="EC" id="1.1.1.267" evidence="9"/>
<feature type="binding site" evidence="9">
    <location>
        <position position="118"/>
    </location>
    <ligand>
        <name>1-deoxy-D-xylulose 5-phosphate</name>
        <dbReference type="ChEBI" id="CHEBI:57792"/>
    </ligand>
</feature>
<keyword evidence="6 9" id="KW-0464">Manganese</keyword>
<feature type="binding site" evidence="9">
    <location>
        <position position="192"/>
    </location>
    <ligand>
        <name>1-deoxy-D-xylulose 5-phosphate</name>
        <dbReference type="ChEBI" id="CHEBI:57792"/>
    </ligand>
</feature>
<keyword evidence="4 9" id="KW-0521">NADP</keyword>
<dbReference type="InterPro" id="IPR003821">
    <property type="entry name" value="DXP_reductoisomerase"/>
</dbReference>
<feature type="domain" description="DXP reductoisomerase C-terminal" evidence="12">
    <location>
        <begin position="254"/>
        <end position="371"/>
    </location>
</feature>
<dbReference type="GO" id="GO:0051484">
    <property type="term" value="P:isopentenyl diphosphate biosynthetic process, methylerythritol 4-phosphate pathway involved in terpenoid biosynthetic process"/>
    <property type="evidence" value="ECO:0007669"/>
    <property type="project" value="UniProtKB-ARBA"/>
</dbReference>
<feature type="binding site" evidence="9">
    <location>
        <position position="144"/>
    </location>
    <ligand>
        <name>1-deoxy-D-xylulose 5-phosphate</name>
        <dbReference type="ChEBI" id="CHEBI:57792"/>
    </ligand>
</feature>
<dbReference type="GO" id="GO:0070402">
    <property type="term" value="F:NADPH binding"/>
    <property type="evidence" value="ECO:0007669"/>
    <property type="project" value="InterPro"/>
</dbReference>
<sequence>MNISVLGSTGSIGTQTLEVVSAHPGKLKVLGLSAGSNTGLLKQQIKKFKPKAVSVKSEEYAKKLSGKSSKIYFGDKGNIKIATLKGVDKVVIATPGLAGIAPTLAAIGAKKTICLATKEVLVAAGELVTTEARKNKVDLVPIDSEHSAIFQCLQGRSEKEIKRIILTASGGPFRGKNLKDLKKITPKQALAHPTWKMGQKISIDSATLMNKGFEVIEAMWLFGVPLSKIEVVVHPQSIIHSAVEFVDGSIIAQMGASDMRLPIQYALFYPGKRLANKFRRFSFTDSKGLTFEEPDRKTFRCLDLASKAIGEGKTAPAVLTAANDVAVEAFLAGKLPFLRIADVIESTLSSNNVKKYSSLEELLVVDGWARDKAAQFVVKFGG</sequence>
<dbReference type="NCBIfam" id="NF009114">
    <property type="entry name" value="PRK12464.1"/>
    <property type="match status" value="1"/>
</dbReference>
<feature type="binding site" evidence="9">
    <location>
        <position position="10"/>
    </location>
    <ligand>
        <name>NADPH</name>
        <dbReference type="ChEBI" id="CHEBI:57783"/>
    </ligand>
</feature>
<feature type="binding site" evidence="9">
    <location>
        <position position="143"/>
    </location>
    <ligand>
        <name>Mn(2+)</name>
        <dbReference type="ChEBI" id="CHEBI:29035"/>
    </ligand>
</feature>
<evidence type="ECO:0000259" key="11">
    <source>
        <dbReference type="Pfam" id="PF08436"/>
    </source>
</evidence>
<comment type="catalytic activity">
    <reaction evidence="8">
        <text>2-C-methyl-D-erythritol 4-phosphate + NADP(+) = 1-deoxy-D-xylulose 5-phosphate + NADPH + H(+)</text>
        <dbReference type="Rhea" id="RHEA:13717"/>
        <dbReference type="ChEBI" id="CHEBI:15378"/>
        <dbReference type="ChEBI" id="CHEBI:57783"/>
        <dbReference type="ChEBI" id="CHEBI:57792"/>
        <dbReference type="ChEBI" id="CHEBI:58262"/>
        <dbReference type="ChEBI" id="CHEBI:58349"/>
        <dbReference type="EC" id="1.1.1.267"/>
    </reaction>
    <physiologicalReaction direction="right-to-left" evidence="8">
        <dbReference type="Rhea" id="RHEA:13719"/>
    </physiologicalReaction>
</comment>
<name>A0A0G0RBT6_9BACT</name>
<dbReference type="SUPFAM" id="SSF51735">
    <property type="entry name" value="NAD(P)-binding Rossmann-fold domains"/>
    <property type="match status" value="1"/>
</dbReference>
<keyword evidence="13" id="KW-0413">Isomerase</keyword>
<dbReference type="AlphaFoldDB" id="A0A0G0RBT6"/>
<comment type="pathway">
    <text evidence="1 9">Isoprenoid biosynthesis; isopentenyl diphosphate biosynthesis via DXP pathway; isopentenyl diphosphate from 1-deoxy-D-xylulose 5-phosphate: step 1/6.</text>
</comment>
<feature type="binding site" evidence="9">
    <location>
        <position position="198"/>
    </location>
    <ligand>
        <name>NADPH</name>
        <dbReference type="ChEBI" id="CHEBI:57783"/>
    </ligand>
</feature>
<feature type="binding site" evidence="9">
    <location>
        <position position="210"/>
    </location>
    <ligand>
        <name>1-deoxy-D-xylulose 5-phosphate</name>
        <dbReference type="ChEBI" id="CHEBI:57792"/>
    </ligand>
</feature>
<dbReference type="GO" id="GO:0016853">
    <property type="term" value="F:isomerase activity"/>
    <property type="evidence" value="ECO:0007669"/>
    <property type="project" value="UniProtKB-KW"/>
</dbReference>
<dbReference type="SUPFAM" id="SSF69055">
    <property type="entry name" value="1-deoxy-D-xylulose-5-phosphate reductoisomerase, C-terminal domain"/>
    <property type="match status" value="1"/>
</dbReference>
<feature type="binding site" evidence="9">
    <location>
        <position position="205"/>
    </location>
    <ligand>
        <name>1-deoxy-D-xylulose 5-phosphate</name>
        <dbReference type="ChEBI" id="CHEBI:57792"/>
    </ligand>
</feature>
<evidence type="ECO:0000256" key="1">
    <source>
        <dbReference type="ARBA" id="ARBA00005094"/>
    </source>
</evidence>
<feature type="binding site" evidence="9">
    <location>
        <position position="211"/>
    </location>
    <ligand>
        <name>1-deoxy-D-xylulose 5-phosphate</name>
        <dbReference type="ChEBI" id="CHEBI:57792"/>
    </ligand>
</feature>
<dbReference type="PANTHER" id="PTHR30525">
    <property type="entry name" value="1-DEOXY-D-XYLULOSE 5-PHOSPHATE REDUCTOISOMERASE"/>
    <property type="match status" value="1"/>
</dbReference>
<feature type="binding site" evidence="9">
    <location>
        <position position="145"/>
    </location>
    <ligand>
        <name>Mn(2+)</name>
        <dbReference type="ChEBI" id="CHEBI:29035"/>
    </ligand>
</feature>
<evidence type="ECO:0000313" key="14">
    <source>
        <dbReference type="Proteomes" id="UP000034531"/>
    </source>
</evidence>
<dbReference type="FunFam" id="3.40.50.720:FF:000045">
    <property type="entry name" value="1-deoxy-D-xylulose 5-phosphate reductoisomerase"/>
    <property type="match status" value="1"/>
</dbReference>
<feature type="binding site" evidence="9">
    <location>
        <position position="11"/>
    </location>
    <ligand>
        <name>NADPH</name>
        <dbReference type="ChEBI" id="CHEBI:57783"/>
    </ligand>
</feature>
<reference evidence="13 14" key="1">
    <citation type="journal article" date="2015" name="Nature">
        <title>rRNA introns, odd ribosomes, and small enigmatic genomes across a large radiation of phyla.</title>
        <authorList>
            <person name="Brown C.T."/>
            <person name="Hug L.A."/>
            <person name="Thomas B.C."/>
            <person name="Sharon I."/>
            <person name="Castelle C.J."/>
            <person name="Singh A."/>
            <person name="Wilkins M.J."/>
            <person name="Williams K.H."/>
            <person name="Banfield J.F."/>
        </authorList>
    </citation>
    <scope>NUCLEOTIDE SEQUENCE [LARGE SCALE GENOMIC DNA]</scope>
</reference>
<comment type="function">
    <text evidence="9">Catalyzes the NADPH-dependent rearrangement and reduction of 1-deoxy-D-xylulose-5-phosphate (DXP) to 2-C-methyl-D-erythritol 4-phosphate (MEP).</text>
</comment>
<feature type="binding site" evidence="9">
    <location>
        <position position="169"/>
    </location>
    <ligand>
        <name>1-deoxy-D-xylulose 5-phosphate</name>
        <dbReference type="ChEBI" id="CHEBI:57792"/>
    </ligand>
</feature>
<evidence type="ECO:0000256" key="9">
    <source>
        <dbReference type="HAMAP-Rule" id="MF_00183"/>
    </source>
</evidence>
<dbReference type="InterPro" id="IPR036291">
    <property type="entry name" value="NAD(P)-bd_dom_sf"/>
</dbReference>
<dbReference type="InterPro" id="IPR013512">
    <property type="entry name" value="DXP_reductoisomerase_N"/>
</dbReference>
<dbReference type="InterPro" id="IPR026877">
    <property type="entry name" value="DXPR_C"/>
</dbReference>
<dbReference type="Pfam" id="PF02670">
    <property type="entry name" value="DXP_reductoisom"/>
    <property type="match status" value="1"/>
</dbReference>
<accession>A0A0G0RBT6</accession>